<feature type="compositionally biased region" description="Polar residues" evidence="1">
    <location>
        <begin position="38"/>
        <end position="50"/>
    </location>
</feature>
<feature type="region of interest" description="Disordered" evidence="1">
    <location>
        <begin position="1"/>
        <end position="50"/>
    </location>
</feature>
<feature type="compositionally biased region" description="Basic and acidic residues" evidence="1">
    <location>
        <begin position="1"/>
        <end position="12"/>
    </location>
</feature>
<feature type="compositionally biased region" description="Polar residues" evidence="1">
    <location>
        <begin position="20"/>
        <end position="31"/>
    </location>
</feature>
<evidence type="ECO:0000256" key="1">
    <source>
        <dbReference type="SAM" id="MobiDB-lite"/>
    </source>
</evidence>
<evidence type="ECO:0000313" key="2">
    <source>
        <dbReference type="EMBL" id="JAP92428.1"/>
    </source>
</evidence>
<dbReference type="EMBL" id="GDID01004178">
    <property type="protein sequence ID" value="JAP92428.1"/>
    <property type="molecule type" value="Transcribed_RNA"/>
</dbReference>
<proteinExistence type="predicted"/>
<name>A0A146K7S7_9EUKA</name>
<protein>
    <submittedName>
        <fullName evidence="2">Uncharacterized protein</fullName>
    </submittedName>
</protein>
<sequence length="264" mass="30972">MTVIELKNKQIVEDDDSQKPPKSSRLSQQTGKSHRNISKQSLKSLPFLDSTNPGNKLMKDCVQIKFFKNQVYDPHDTLFQKVAPQPIEEQTIIIQQARESNPDLQNATEAQRLLQQEQYFQNVYTEQLKLRRTVEGNSHKYKYSQQLKKTLQSNQYFNMDKTPFGAEFKREYLNLQDQQMLSGTYKTQNQKQVLSTTSKYKKVGDFDTEESRMQKLPMVFKSKEQMYEAISNQAVVKGMKLQIEMAKRKSQNKFMTELKDLEDE</sequence>
<dbReference type="AlphaFoldDB" id="A0A146K7S7"/>
<organism evidence="2">
    <name type="scientific">Trepomonas sp. PC1</name>
    <dbReference type="NCBI Taxonomy" id="1076344"/>
    <lineage>
        <taxon>Eukaryota</taxon>
        <taxon>Metamonada</taxon>
        <taxon>Diplomonadida</taxon>
        <taxon>Hexamitidae</taxon>
        <taxon>Hexamitinae</taxon>
        <taxon>Trepomonas</taxon>
    </lineage>
</organism>
<gene>
    <name evidence="2" type="ORF">TPC1_15633</name>
</gene>
<reference evidence="2" key="1">
    <citation type="submission" date="2015-07" db="EMBL/GenBank/DDBJ databases">
        <title>Adaptation to a free-living lifestyle via gene acquisitions in the diplomonad Trepomonas sp. PC1.</title>
        <authorList>
            <person name="Xu F."/>
            <person name="Jerlstrom-Hultqvist J."/>
            <person name="Kolisko M."/>
            <person name="Simpson A.G.B."/>
            <person name="Roger A.J."/>
            <person name="Svard S.G."/>
            <person name="Andersson J.O."/>
        </authorList>
    </citation>
    <scope>NUCLEOTIDE SEQUENCE</scope>
    <source>
        <strain evidence="2">PC1</strain>
    </source>
</reference>
<accession>A0A146K7S7</accession>